<gene>
    <name evidence="2" type="ORF">JKG61_12355</name>
</gene>
<feature type="signal peptide" evidence="1">
    <location>
        <begin position="1"/>
        <end position="20"/>
    </location>
</feature>
<name>A0ABS1R4A1_9SPHI</name>
<reference evidence="2 3" key="1">
    <citation type="submission" date="2021-01" db="EMBL/GenBank/DDBJ databases">
        <title>C459-1 draft genome sequence.</title>
        <authorList>
            <person name="Zhang X.-F."/>
        </authorList>
    </citation>
    <scope>NUCLEOTIDE SEQUENCE [LARGE SCALE GENOMIC DNA]</scope>
    <source>
        <strain evidence="3">C459-1</strain>
    </source>
</reference>
<protein>
    <recommendedName>
        <fullName evidence="4">GLPGLI family protein</fullName>
    </recommendedName>
</protein>
<keyword evidence="3" id="KW-1185">Reference proteome</keyword>
<dbReference type="InterPro" id="IPR046230">
    <property type="entry name" value="DUF6263"/>
</dbReference>
<dbReference type="EMBL" id="JAERTY010000007">
    <property type="protein sequence ID" value="MBL1409546.1"/>
    <property type="molecule type" value="Genomic_DNA"/>
</dbReference>
<feature type="chain" id="PRO_5045834473" description="GLPGLI family protein" evidence="1">
    <location>
        <begin position="21"/>
        <end position="252"/>
    </location>
</feature>
<dbReference type="Pfam" id="PF19777">
    <property type="entry name" value="DUF6263"/>
    <property type="match status" value="1"/>
</dbReference>
<comment type="caution">
    <text evidence="2">The sequence shown here is derived from an EMBL/GenBank/DDBJ whole genome shotgun (WGS) entry which is preliminary data.</text>
</comment>
<sequence>MKKKIIAALIVSSMFLGLQAQEKVTFKLNPEKGKVVPFEMVSKSDVEGAQSMIMDMTIKMDMQATEVTTSQITYQAKYTQLKTDINAGIMTISYDSSKEPSNQMEEMMATQLKPLLESTLTIKMDKNAKITEMDFPNVPDQAFDQSSIQGMFVSYPDYPLAIGDSWNNEVSLPQLSVKGKTTSTFTEKNVDGYKITIEGIFIDNSGNAIGTTTGHYVLDAKTFFVKSSSVTSAMEIQGNKISSSTELKEIKN</sequence>
<dbReference type="Proteomes" id="UP000625283">
    <property type="component" value="Unassembled WGS sequence"/>
</dbReference>
<evidence type="ECO:0000256" key="1">
    <source>
        <dbReference type="SAM" id="SignalP"/>
    </source>
</evidence>
<evidence type="ECO:0008006" key="4">
    <source>
        <dbReference type="Google" id="ProtNLM"/>
    </source>
</evidence>
<proteinExistence type="predicted"/>
<organism evidence="2 3">
    <name type="scientific">Sphingobacterium faecale</name>
    <dbReference type="NCBI Taxonomy" id="2803775"/>
    <lineage>
        <taxon>Bacteria</taxon>
        <taxon>Pseudomonadati</taxon>
        <taxon>Bacteroidota</taxon>
        <taxon>Sphingobacteriia</taxon>
        <taxon>Sphingobacteriales</taxon>
        <taxon>Sphingobacteriaceae</taxon>
        <taxon>Sphingobacterium</taxon>
    </lineage>
</organism>
<evidence type="ECO:0000313" key="3">
    <source>
        <dbReference type="Proteomes" id="UP000625283"/>
    </source>
</evidence>
<keyword evidence="1" id="KW-0732">Signal</keyword>
<evidence type="ECO:0000313" key="2">
    <source>
        <dbReference type="EMBL" id="MBL1409546.1"/>
    </source>
</evidence>
<accession>A0ABS1R4A1</accession>
<dbReference type="RefSeq" id="WP_202103300.1">
    <property type="nucleotide sequence ID" value="NZ_JAERTY010000007.1"/>
</dbReference>